<sequence>MRFTNTPDVTGIIEDVRLVGTTKNTANATLFYTLQDGAIMGLKLGASAFYTGKCNGGRNDTKNATSLRLIPLSAFTTFDLSTGYDWKKFSLLAKVSSLTNALNYFVHENYSVNPIATRQFLTTLSYRF</sequence>
<dbReference type="Gene3D" id="2.40.170.20">
    <property type="entry name" value="TonB-dependent receptor, beta-barrel domain"/>
    <property type="match status" value="1"/>
</dbReference>
<reference evidence="4" key="1">
    <citation type="submission" date="2024-05" db="EMBL/GenBank/DDBJ databases">
        <authorList>
            <person name="Kim S."/>
            <person name="Heo J."/>
            <person name="Choi H."/>
            <person name="Choi Y."/>
            <person name="Kwon S.-W."/>
            <person name="Kim Y."/>
        </authorList>
    </citation>
    <scope>NUCLEOTIDE SEQUENCE</scope>
    <source>
        <strain evidence="4">KACC 23697</strain>
    </source>
</reference>
<evidence type="ECO:0008006" key="5">
    <source>
        <dbReference type="Google" id="ProtNLM"/>
    </source>
</evidence>
<gene>
    <name evidence="4" type="ORF">ABEG20_06385</name>
</gene>
<accession>A0AAU7K9G9</accession>
<dbReference type="AlphaFoldDB" id="A0AAU7K9G9"/>
<dbReference type="InterPro" id="IPR036942">
    <property type="entry name" value="Beta-barrel_TonB_sf"/>
</dbReference>
<evidence type="ECO:0000256" key="1">
    <source>
        <dbReference type="ARBA" id="ARBA00004442"/>
    </source>
</evidence>
<dbReference type="SUPFAM" id="SSF56935">
    <property type="entry name" value="Porins"/>
    <property type="match status" value="1"/>
</dbReference>
<comment type="subcellular location">
    <subcellularLocation>
        <location evidence="1">Cell outer membrane</location>
    </subcellularLocation>
</comment>
<evidence type="ECO:0000313" key="4">
    <source>
        <dbReference type="EMBL" id="XBO49227.1"/>
    </source>
</evidence>
<name>A0AAU7K9G9_9SPHI</name>
<organism evidence="4">
    <name type="scientific">Pedobacter sp. KACC 23697</name>
    <dbReference type="NCBI Taxonomy" id="3149230"/>
    <lineage>
        <taxon>Bacteria</taxon>
        <taxon>Pseudomonadati</taxon>
        <taxon>Bacteroidota</taxon>
        <taxon>Sphingobacteriia</taxon>
        <taxon>Sphingobacteriales</taxon>
        <taxon>Sphingobacteriaceae</taxon>
        <taxon>Pedobacter</taxon>
    </lineage>
</organism>
<dbReference type="GO" id="GO:0009279">
    <property type="term" value="C:cell outer membrane"/>
    <property type="evidence" value="ECO:0007669"/>
    <property type="project" value="UniProtKB-SubCell"/>
</dbReference>
<dbReference type="RefSeq" id="WP_406826556.1">
    <property type="nucleotide sequence ID" value="NZ_CP157485.1"/>
</dbReference>
<protein>
    <recommendedName>
        <fullName evidence="5">TonB-dependent receptor</fullName>
    </recommendedName>
</protein>
<keyword evidence="3" id="KW-0998">Cell outer membrane</keyword>
<evidence type="ECO:0000256" key="3">
    <source>
        <dbReference type="ARBA" id="ARBA00023237"/>
    </source>
</evidence>
<evidence type="ECO:0000256" key="2">
    <source>
        <dbReference type="ARBA" id="ARBA00023136"/>
    </source>
</evidence>
<proteinExistence type="predicted"/>
<dbReference type="EMBL" id="CP157485">
    <property type="protein sequence ID" value="XBO49227.1"/>
    <property type="molecule type" value="Genomic_DNA"/>
</dbReference>
<keyword evidence="2" id="KW-0472">Membrane</keyword>